<reference evidence="2" key="4">
    <citation type="submission" date="2025-09" db="UniProtKB">
        <authorList>
            <consortium name="Ensembl"/>
        </authorList>
    </citation>
    <scope>IDENTIFICATION</scope>
    <source>
        <strain evidence="2">HNI</strain>
    </source>
</reference>
<organism evidence="2 3">
    <name type="scientific">Oryzias latipes</name>
    <name type="common">Japanese rice fish</name>
    <name type="synonym">Japanese killifish</name>
    <dbReference type="NCBI Taxonomy" id="8090"/>
    <lineage>
        <taxon>Eukaryota</taxon>
        <taxon>Metazoa</taxon>
        <taxon>Chordata</taxon>
        <taxon>Craniata</taxon>
        <taxon>Vertebrata</taxon>
        <taxon>Euteleostomi</taxon>
        <taxon>Actinopterygii</taxon>
        <taxon>Neopterygii</taxon>
        <taxon>Teleostei</taxon>
        <taxon>Neoteleostei</taxon>
        <taxon>Acanthomorphata</taxon>
        <taxon>Ovalentaria</taxon>
        <taxon>Atherinomorphae</taxon>
        <taxon>Beloniformes</taxon>
        <taxon>Adrianichthyidae</taxon>
        <taxon>Oryziinae</taxon>
        <taxon>Oryzias</taxon>
    </lineage>
</organism>
<dbReference type="InterPro" id="IPR007110">
    <property type="entry name" value="Ig-like_dom"/>
</dbReference>
<reference evidence="2 3" key="2">
    <citation type="submission" date="2017-04" db="EMBL/GenBank/DDBJ databases">
        <title>CpG methylation of centromeres and impact of large insertions on vertebrate speciation.</title>
        <authorList>
            <person name="Ichikawa K."/>
            <person name="Yoshimura J."/>
            <person name="Morishita S."/>
        </authorList>
    </citation>
    <scope>NUCLEOTIDE SEQUENCE</scope>
    <source>
        <strain evidence="2 3">HNI</strain>
    </source>
</reference>
<dbReference type="PROSITE" id="PS50835">
    <property type="entry name" value="IG_LIKE"/>
    <property type="match status" value="1"/>
</dbReference>
<dbReference type="CDD" id="cd00096">
    <property type="entry name" value="Ig"/>
    <property type="match status" value="1"/>
</dbReference>
<evidence type="ECO:0000313" key="3">
    <source>
        <dbReference type="Proteomes" id="UP000265180"/>
    </source>
</evidence>
<dbReference type="AlphaFoldDB" id="A0A3P9LLA9"/>
<dbReference type="Ensembl" id="ENSORLT00020014717.1">
    <property type="protein sequence ID" value="ENSORLP00020021382.1"/>
    <property type="gene ID" value="ENSORLG00020001122.1"/>
</dbReference>
<dbReference type="Pfam" id="PF07679">
    <property type="entry name" value="I-set"/>
    <property type="match status" value="1"/>
</dbReference>
<protein>
    <recommendedName>
        <fullName evidence="1">Ig-like domain-containing protein</fullName>
    </recommendedName>
</protein>
<dbReference type="InterPro" id="IPR013783">
    <property type="entry name" value="Ig-like_fold"/>
</dbReference>
<reference key="1">
    <citation type="journal article" date="2007" name="Nature">
        <title>The medaka draft genome and insights into vertebrate genome evolution.</title>
        <authorList>
            <person name="Kasahara M."/>
            <person name="Naruse K."/>
            <person name="Sasaki S."/>
            <person name="Nakatani Y."/>
            <person name="Qu W."/>
            <person name="Ahsan B."/>
            <person name="Yamada T."/>
            <person name="Nagayasu Y."/>
            <person name="Doi K."/>
            <person name="Kasai Y."/>
            <person name="Jindo T."/>
            <person name="Kobayashi D."/>
            <person name="Shimada A."/>
            <person name="Toyoda A."/>
            <person name="Kuroki Y."/>
            <person name="Fujiyama A."/>
            <person name="Sasaki T."/>
            <person name="Shimizu A."/>
            <person name="Asakawa S."/>
            <person name="Shimizu N."/>
            <person name="Hashimoto S."/>
            <person name="Yang J."/>
            <person name="Lee Y."/>
            <person name="Matsushima K."/>
            <person name="Sugano S."/>
            <person name="Sakaizumi M."/>
            <person name="Narita T."/>
            <person name="Ohishi K."/>
            <person name="Haga S."/>
            <person name="Ohta F."/>
            <person name="Nomoto H."/>
            <person name="Nogata K."/>
            <person name="Morishita T."/>
            <person name="Endo T."/>
            <person name="Shin-I T."/>
            <person name="Takeda H."/>
            <person name="Morishita S."/>
            <person name="Kohara Y."/>
        </authorList>
    </citation>
    <scope>NUCLEOTIDE SEQUENCE [LARGE SCALE GENOMIC DNA]</scope>
    <source>
        <strain>Hd-rR</strain>
    </source>
</reference>
<proteinExistence type="predicted"/>
<evidence type="ECO:0000313" key="2">
    <source>
        <dbReference type="Ensembl" id="ENSORLP00020021382.1"/>
    </source>
</evidence>
<reference evidence="2" key="3">
    <citation type="submission" date="2025-08" db="UniProtKB">
        <authorList>
            <consortium name="Ensembl"/>
        </authorList>
    </citation>
    <scope>IDENTIFICATION</scope>
    <source>
        <strain evidence="2">HNI</strain>
    </source>
</reference>
<dbReference type="InterPro" id="IPR003598">
    <property type="entry name" value="Ig_sub2"/>
</dbReference>
<dbReference type="InterPro" id="IPR003599">
    <property type="entry name" value="Ig_sub"/>
</dbReference>
<name>A0A3P9LLA9_ORYLA</name>
<dbReference type="SMART" id="SM00408">
    <property type="entry name" value="IGc2"/>
    <property type="match status" value="1"/>
</dbReference>
<dbReference type="SMART" id="SM00409">
    <property type="entry name" value="IG"/>
    <property type="match status" value="1"/>
</dbReference>
<feature type="domain" description="Ig-like" evidence="1">
    <location>
        <begin position="27"/>
        <end position="115"/>
    </location>
</feature>
<dbReference type="PANTHER" id="PTHR47633">
    <property type="entry name" value="IMMUNOGLOBULIN"/>
    <property type="match status" value="1"/>
</dbReference>
<sequence>HMKSFFVKPVLMSSAVCLHFSETAQAPKFDVPLKPLTVTLGETLNLQCHVSGSPPLTIQWMKDRKELTSGENTIITFVGGTASLELRPVSETDAGDYLCKATNASGSDFCKSKVTVKGKLIPLSCWIGFKVFENNI</sequence>
<dbReference type="SUPFAM" id="SSF48726">
    <property type="entry name" value="Immunoglobulin"/>
    <property type="match status" value="1"/>
</dbReference>
<dbReference type="Gene3D" id="2.60.40.10">
    <property type="entry name" value="Immunoglobulins"/>
    <property type="match status" value="1"/>
</dbReference>
<dbReference type="Proteomes" id="UP000265180">
    <property type="component" value="Chromosome 21"/>
</dbReference>
<accession>A0A3P9LLA9</accession>
<dbReference type="InterPro" id="IPR013098">
    <property type="entry name" value="Ig_I-set"/>
</dbReference>
<dbReference type="FunFam" id="2.60.40.10:FF:000022">
    <property type="entry name" value="Cardiac titin"/>
    <property type="match status" value="1"/>
</dbReference>
<dbReference type="InterPro" id="IPR036179">
    <property type="entry name" value="Ig-like_dom_sf"/>
</dbReference>
<evidence type="ECO:0000259" key="1">
    <source>
        <dbReference type="PROSITE" id="PS50835"/>
    </source>
</evidence>